<evidence type="ECO:0008006" key="4">
    <source>
        <dbReference type="Google" id="ProtNLM"/>
    </source>
</evidence>
<protein>
    <recommendedName>
        <fullName evidence="4">Sulfate permease</fullName>
    </recommendedName>
</protein>
<name>A0A2H1JJY2_BREAU</name>
<organism evidence="2 3">
    <name type="scientific">Brevibacterium aurantiacum</name>
    <dbReference type="NCBI Taxonomy" id="273384"/>
    <lineage>
        <taxon>Bacteria</taxon>
        <taxon>Bacillati</taxon>
        <taxon>Actinomycetota</taxon>
        <taxon>Actinomycetes</taxon>
        <taxon>Micrococcales</taxon>
        <taxon>Brevibacteriaceae</taxon>
        <taxon>Brevibacterium</taxon>
    </lineage>
</organism>
<dbReference type="Proteomes" id="UP000234300">
    <property type="component" value="Unassembled WGS sequence"/>
</dbReference>
<proteinExistence type="predicted"/>
<keyword evidence="1" id="KW-0472">Membrane</keyword>
<evidence type="ECO:0000313" key="2">
    <source>
        <dbReference type="EMBL" id="SMX87711.1"/>
    </source>
</evidence>
<reference evidence="2 3" key="1">
    <citation type="submission" date="2017-03" db="EMBL/GenBank/DDBJ databases">
        <authorList>
            <person name="Afonso C.L."/>
            <person name="Miller P.J."/>
            <person name="Scott M.A."/>
            <person name="Spackman E."/>
            <person name="Goraichik I."/>
            <person name="Dimitrov K.M."/>
            <person name="Suarez D.L."/>
            <person name="Swayne D.E."/>
        </authorList>
    </citation>
    <scope>NUCLEOTIDE SEQUENCE [LARGE SCALE GENOMIC DNA]</scope>
    <source>
        <strain evidence="3">8(6)</strain>
    </source>
</reference>
<dbReference type="AlphaFoldDB" id="A0A2H1JJY2"/>
<accession>A0A2H1JJY2</accession>
<evidence type="ECO:0000313" key="3">
    <source>
        <dbReference type="Proteomes" id="UP000234300"/>
    </source>
</evidence>
<evidence type="ECO:0000256" key="1">
    <source>
        <dbReference type="SAM" id="Phobius"/>
    </source>
</evidence>
<keyword evidence="1" id="KW-0812">Transmembrane</keyword>
<gene>
    <name evidence="2" type="ORF">BAURA86_01771</name>
</gene>
<feature type="transmembrane region" description="Helical" evidence="1">
    <location>
        <begin position="37"/>
        <end position="59"/>
    </location>
</feature>
<dbReference type="EMBL" id="FXZI01000005">
    <property type="protein sequence ID" value="SMX87711.1"/>
    <property type="molecule type" value="Genomic_DNA"/>
</dbReference>
<keyword evidence="1" id="KW-1133">Transmembrane helix</keyword>
<feature type="transmembrane region" description="Helical" evidence="1">
    <location>
        <begin position="65"/>
        <end position="92"/>
    </location>
</feature>
<sequence length="127" mass="14409">MLRTIWIASIHTRTFMRRYMPTNILIDAVRTRRGLKWGIPAMLLAIPYLYIAATCRTLLEYGGPGWPHLIVLVCIWNALKMLWLGPVSLVLLARTRRRSVTSPHTLTEAQLREPATAVPGTVESNCQ</sequence>
<dbReference type="RefSeq" id="WP_257948554.1">
    <property type="nucleotide sequence ID" value="NZ_FXZI01000005.1"/>
</dbReference>